<feature type="compositionally biased region" description="Low complexity" evidence="1">
    <location>
        <begin position="105"/>
        <end position="122"/>
    </location>
</feature>
<evidence type="ECO:0008006" key="3">
    <source>
        <dbReference type="Google" id="ProtNLM"/>
    </source>
</evidence>
<dbReference type="SUPFAM" id="SSF81383">
    <property type="entry name" value="F-box domain"/>
    <property type="match status" value="1"/>
</dbReference>
<reference evidence="2" key="1">
    <citation type="submission" date="2014-05" db="EMBL/GenBank/DDBJ databases">
        <title>The transcriptome of the halophilic microalga Tetraselmis sp. GSL018 isolated from the Great Salt Lake, Utah.</title>
        <authorList>
            <person name="Jinkerson R.E."/>
            <person name="D'Adamo S."/>
            <person name="Posewitz M.C."/>
        </authorList>
    </citation>
    <scope>NUCLEOTIDE SEQUENCE</scope>
    <source>
        <strain evidence="2">GSL018</strain>
    </source>
</reference>
<dbReference type="AlphaFoldDB" id="A0A061QMM5"/>
<accession>A0A061QMM5</accession>
<feature type="region of interest" description="Disordered" evidence="1">
    <location>
        <begin position="105"/>
        <end position="128"/>
    </location>
</feature>
<sequence>MEGLVTKFRMILKQARKMIASNRNLNRLSAELKHSETVEHLILNELPYSLMWKIIDTLHARSNPGEIFRLGLVCKCLRHAIASYDSFWEQRILSLGWSFAHESSSSSSSTAGAAEEPEPSAGRLLGRQRAEAPTGSPFMRFAGRMQLRWQLRGAVKRLVGFMDAPSAMAMAKGASVAELSEAEERLRVPLPAEVWESFRFRNGQLCWPGAEFVDSARLLSLQEMVKEVLGAVKGLEVIGSRVRCADGPYIGGGAEGNELLLPLSTVMRGNRRVACSALTGEVYFQSGLAIIWKSESWLGFLQSLLR</sequence>
<name>A0A061QMM5_9CHLO</name>
<gene>
    <name evidence="2" type="ORF">TSPGSL018_30920</name>
</gene>
<organism evidence="2">
    <name type="scientific">Tetraselmis sp. GSL018</name>
    <dbReference type="NCBI Taxonomy" id="582737"/>
    <lineage>
        <taxon>Eukaryota</taxon>
        <taxon>Viridiplantae</taxon>
        <taxon>Chlorophyta</taxon>
        <taxon>core chlorophytes</taxon>
        <taxon>Chlorodendrophyceae</taxon>
        <taxon>Chlorodendrales</taxon>
        <taxon>Chlorodendraceae</taxon>
        <taxon>Tetraselmis</taxon>
    </lineage>
</organism>
<evidence type="ECO:0000256" key="1">
    <source>
        <dbReference type="SAM" id="MobiDB-lite"/>
    </source>
</evidence>
<proteinExistence type="predicted"/>
<evidence type="ECO:0000313" key="2">
    <source>
        <dbReference type="EMBL" id="JAC59649.1"/>
    </source>
</evidence>
<dbReference type="EMBL" id="GBEZ01027692">
    <property type="protein sequence ID" value="JAC59649.1"/>
    <property type="molecule type" value="Transcribed_RNA"/>
</dbReference>
<protein>
    <recommendedName>
        <fullName evidence="3">F-box domain-containing protein</fullName>
    </recommendedName>
</protein>
<dbReference type="InterPro" id="IPR036047">
    <property type="entry name" value="F-box-like_dom_sf"/>
</dbReference>